<dbReference type="EC" id="4.1.2.48" evidence="5"/>
<dbReference type="InterPro" id="IPR015424">
    <property type="entry name" value="PyrdxlP-dep_Trfase"/>
</dbReference>
<dbReference type="AlphaFoldDB" id="A0A060QBY7"/>
<comment type="caution">
    <text evidence="7">The sequence shown here is derived from an EMBL/GenBank/DDBJ whole genome shotgun (WGS) entry which is preliminary data.</text>
</comment>
<comment type="function">
    <text evidence="5">Catalyzes the cleavage of L-allo-threonine and L-threonine to glycine and acetaldehyde.</text>
</comment>
<dbReference type="EMBL" id="CBLX010000004">
    <property type="protein sequence ID" value="CDG38649.1"/>
    <property type="molecule type" value="Genomic_DNA"/>
</dbReference>
<dbReference type="InterPro" id="IPR001597">
    <property type="entry name" value="ArAA_b-elim_lyase/Thr_aldolase"/>
</dbReference>
<protein>
    <recommendedName>
        <fullName evidence="5">L-threonine aldolase</fullName>
        <ecNumber evidence="5">4.1.2.48</ecNumber>
    </recommendedName>
</protein>
<evidence type="ECO:0000256" key="5">
    <source>
        <dbReference type="PIRNR" id="PIRNR038940"/>
    </source>
</evidence>
<dbReference type="SUPFAM" id="SSF53383">
    <property type="entry name" value="PLP-dependent transferases"/>
    <property type="match status" value="1"/>
</dbReference>
<dbReference type="InterPro" id="IPR015421">
    <property type="entry name" value="PyrdxlP-dep_Trfase_major"/>
</dbReference>
<dbReference type="eggNOG" id="COG2008">
    <property type="taxonomic scope" value="Bacteria"/>
</dbReference>
<dbReference type="Pfam" id="PF01212">
    <property type="entry name" value="Beta_elim_lyase"/>
    <property type="match status" value="1"/>
</dbReference>
<evidence type="ECO:0000259" key="6">
    <source>
        <dbReference type="Pfam" id="PF01212"/>
    </source>
</evidence>
<dbReference type="InterPro" id="IPR026273">
    <property type="entry name" value="Low_specificity_L-TA_bact"/>
</dbReference>
<reference evidence="7 8" key="1">
    <citation type="journal article" date="2014" name="Genome Biol. Evol.">
        <title>Acetic acid bacteria genomes reveal functional traits for adaptation to life in insect guts.</title>
        <authorList>
            <person name="Chouaia B."/>
            <person name="Gaiarsa S."/>
            <person name="Crotti E."/>
            <person name="Comandatore F."/>
            <person name="Degli Esposti M."/>
            <person name="Ricci I."/>
            <person name="Alma A."/>
            <person name="Favia G."/>
            <person name="Bandi C."/>
            <person name="Daffonchio D."/>
        </authorList>
    </citation>
    <scope>NUCLEOTIDE SEQUENCE [LARGE SCALE GENOMIC DNA]</scope>
    <source>
        <strain evidence="7 8">SF2.1</strain>
    </source>
</reference>
<comment type="cofactor">
    <cofactor evidence="1 5">
        <name>pyridoxal 5'-phosphate</name>
        <dbReference type="ChEBI" id="CHEBI:597326"/>
    </cofactor>
</comment>
<feature type="domain" description="Aromatic amino acid beta-eliminating lyase/threonine aldolase" evidence="6">
    <location>
        <begin position="9"/>
        <end position="299"/>
    </location>
</feature>
<evidence type="ECO:0000256" key="1">
    <source>
        <dbReference type="ARBA" id="ARBA00001933"/>
    </source>
</evidence>
<evidence type="ECO:0000313" key="7">
    <source>
        <dbReference type="EMBL" id="CDG38649.1"/>
    </source>
</evidence>
<dbReference type="GO" id="GO:0006567">
    <property type="term" value="P:L-threonine catabolic process"/>
    <property type="evidence" value="ECO:0007669"/>
    <property type="project" value="UniProtKB-UniRule"/>
</dbReference>
<reference evidence="7 8" key="2">
    <citation type="journal article" date="2014" name="PLoS ONE">
        <title>Evolution of mitochondria reconstructed from the energy metabolism of living bacteria.</title>
        <authorList>
            <person name="Degli Esposti M."/>
            <person name="Chouaia B."/>
            <person name="Comandatore F."/>
            <person name="Crotti E."/>
            <person name="Sassera D."/>
            <person name="Lievens P.M."/>
            <person name="Daffonchio D."/>
            <person name="Bandi C."/>
        </authorList>
    </citation>
    <scope>NUCLEOTIDE SEQUENCE [LARGE SCALE GENOMIC DNA]</scope>
    <source>
        <strain evidence="7 8">SF2.1</strain>
    </source>
</reference>
<dbReference type="Proteomes" id="UP000027583">
    <property type="component" value="Unassembled WGS sequence"/>
</dbReference>
<keyword evidence="5 7" id="KW-0456">Lyase</keyword>
<name>A0A060QBY7_9PROT</name>
<comment type="similarity">
    <text evidence="2 5">Belongs to the threonine aldolase family.</text>
</comment>
<dbReference type="RefSeq" id="WP_035440606.1">
    <property type="nucleotide sequence ID" value="NZ_CBLX010000004.1"/>
</dbReference>
<dbReference type="PANTHER" id="PTHR48097">
    <property type="entry name" value="L-THREONINE ALDOLASE-RELATED"/>
    <property type="match status" value="1"/>
</dbReference>
<comment type="catalytic activity">
    <reaction evidence="5">
        <text>L-allo-threonine = acetaldehyde + glycine</text>
        <dbReference type="Rhea" id="RHEA:26209"/>
        <dbReference type="ChEBI" id="CHEBI:15343"/>
        <dbReference type="ChEBI" id="CHEBI:57305"/>
        <dbReference type="ChEBI" id="CHEBI:58585"/>
        <dbReference type="EC" id="4.1.2.48"/>
    </reaction>
</comment>
<dbReference type="PANTHER" id="PTHR48097:SF5">
    <property type="entry name" value="LOW SPECIFICITY L-THREONINE ALDOLASE"/>
    <property type="match status" value="1"/>
</dbReference>
<dbReference type="GO" id="GO:0008732">
    <property type="term" value="F:L-allo-threonine aldolase activity"/>
    <property type="evidence" value="ECO:0007669"/>
    <property type="project" value="RHEA"/>
</dbReference>
<accession>A0A060QBY7</accession>
<dbReference type="Gene3D" id="3.90.1150.10">
    <property type="entry name" value="Aspartate Aminotransferase, domain 1"/>
    <property type="match status" value="1"/>
</dbReference>
<evidence type="ECO:0000256" key="2">
    <source>
        <dbReference type="ARBA" id="ARBA00006966"/>
    </source>
</evidence>
<dbReference type="PIRSF" id="PIRSF038940">
    <property type="entry name" value="Low_specificity_LTA"/>
    <property type="match status" value="1"/>
</dbReference>
<evidence type="ECO:0000256" key="3">
    <source>
        <dbReference type="ARBA" id="ARBA00011881"/>
    </source>
</evidence>
<proteinExistence type="inferred from homology"/>
<dbReference type="Gene3D" id="3.40.640.10">
    <property type="entry name" value="Type I PLP-dependent aspartate aminotransferase-like (Major domain)"/>
    <property type="match status" value="1"/>
</dbReference>
<evidence type="ECO:0000256" key="4">
    <source>
        <dbReference type="ARBA" id="ARBA00022898"/>
    </source>
</evidence>
<organism evidence="7 8">
    <name type="scientific">Asaia bogorensis</name>
    <dbReference type="NCBI Taxonomy" id="91915"/>
    <lineage>
        <taxon>Bacteria</taxon>
        <taxon>Pseudomonadati</taxon>
        <taxon>Pseudomonadota</taxon>
        <taxon>Alphaproteobacteria</taxon>
        <taxon>Acetobacterales</taxon>
        <taxon>Acetobacteraceae</taxon>
        <taxon>Asaia</taxon>
    </lineage>
</organism>
<sequence>MTEAIRKNFASDNIAPVCPEVMNALIRVNEGAAPSYGEDSETERLTALMREAFDRPVWVFPVATGTAANSLALSASTAPFGAVICDQSAHIANDEGGAPEFFMHGARLMPQPSPDGRMDPVALDRALVTNAGGGVHTSPIQTLSLTQSTEWGTVYSLDHLAALTSRARESDLATHLDGARLGNAIAALNCTPAEMTWKAGFDMVSFGGTKNGGMASEAVLIFREDLAKNFARRIKRGGHLWSKQRYLSAQLAALVENDLWLRHDLHANTMAQRLAHGLRRHPAASLPFEVQSNEVFVVLPERSVAALEAQGFVFYRWTTPPGIDGVLIRLVTCWATEARDVDHFLEAL</sequence>
<gene>
    <name evidence="7" type="ORF">ASAP_0604</name>
</gene>
<comment type="catalytic activity">
    <reaction evidence="5">
        <text>L-threonine = acetaldehyde + glycine</text>
        <dbReference type="Rhea" id="RHEA:19625"/>
        <dbReference type="ChEBI" id="CHEBI:15343"/>
        <dbReference type="ChEBI" id="CHEBI:57305"/>
        <dbReference type="ChEBI" id="CHEBI:57926"/>
        <dbReference type="EC" id="4.1.2.48"/>
    </reaction>
</comment>
<evidence type="ECO:0000313" key="8">
    <source>
        <dbReference type="Proteomes" id="UP000027583"/>
    </source>
</evidence>
<keyword evidence="4 5" id="KW-0663">Pyridoxal phosphate</keyword>
<dbReference type="InterPro" id="IPR015422">
    <property type="entry name" value="PyrdxlP-dep_Trfase_small"/>
</dbReference>
<comment type="subunit">
    <text evidence="3">Homotetramer.</text>
</comment>